<dbReference type="AlphaFoldDB" id="A0A9K3PEM4"/>
<dbReference type="OrthoDB" id="1741717at2759"/>
<dbReference type="PANTHER" id="PTHR14659:SF1">
    <property type="entry name" value="ALPHA- AND GAMMA-ADAPTIN-BINDING PROTEIN P34"/>
    <property type="match status" value="1"/>
</dbReference>
<evidence type="ECO:0000256" key="1">
    <source>
        <dbReference type="SAM" id="MobiDB-lite"/>
    </source>
</evidence>
<reference evidence="2" key="2">
    <citation type="submission" date="2021-04" db="EMBL/GenBank/DDBJ databases">
        <authorList>
            <person name="Podell S."/>
        </authorList>
    </citation>
    <scope>NUCLEOTIDE SEQUENCE</scope>
    <source>
        <strain evidence="2">Hildebrandi</strain>
    </source>
</reference>
<protein>
    <submittedName>
        <fullName evidence="2">Alpha and gamma adaptin binding protein p34</fullName>
    </submittedName>
</protein>
<dbReference type="EMBL" id="JAGRRH010000022">
    <property type="protein sequence ID" value="KAG7344742.1"/>
    <property type="molecule type" value="Genomic_DNA"/>
</dbReference>
<keyword evidence="3" id="KW-1185">Reference proteome</keyword>
<gene>
    <name evidence="2" type="ORF">IV203_032273</name>
</gene>
<sequence>MITATTTTTSTTTDNSSGSSNCNNITSVLRIGPSSCDEGSAAHRLKEALVRYFQSSSNNNNNNADDGNDDDGEASATATATETNTTRTESSTLALENKYFSAQVELMDIIMDGTSDNSSSRNNNKNTPSFLKEDGIVLVFDGHTDNSNSNTIFDSLAAIHTHAEQNDKCGELLRLCVCVMDPTILQQQQSNSINEKEYSRRILWCLDRGYEYVPADLSIEAQQKGHDQRDKDGFARIVEAVQGTVWSSAVMKKKKNNNNNNENSIQQKRLEQAKRELIQETKQNKDNENDTVNENKNVYEPPSDPSILSSAKPISVPNDNRNENNDNKHNHATSTTITADNFNDDDDDDDPHAAEHVFDKMEALLRQANEIRAASQNGTLTDQERRERAGEAALALVNLMGAFDDDDNDNDNQSDDDYDNESDDDDDDNNDK</sequence>
<feature type="compositionally biased region" description="Basic and acidic residues" evidence="1">
    <location>
        <begin position="320"/>
        <end position="329"/>
    </location>
</feature>
<feature type="region of interest" description="Disordered" evidence="1">
    <location>
        <begin position="400"/>
        <end position="432"/>
    </location>
</feature>
<dbReference type="InterPro" id="IPR019341">
    <property type="entry name" value="Alpha/Gamma-adaptin-bd_p34"/>
</dbReference>
<organism evidence="2 3">
    <name type="scientific">Nitzschia inconspicua</name>
    <dbReference type="NCBI Taxonomy" id="303405"/>
    <lineage>
        <taxon>Eukaryota</taxon>
        <taxon>Sar</taxon>
        <taxon>Stramenopiles</taxon>
        <taxon>Ochrophyta</taxon>
        <taxon>Bacillariophyta</taxon>
        <taxon>Bacillariophyceae</taxon>
        <taxon>Bacillariophycidae</taxon>
        <taxon>Bacillariales</taxon>
        <taxon>Bacillariaceae</taxon>
        <taxon>Nitzschia</taxon>
    </lineage>
</organism>
<evidence type="ECO:0000313" key="3">
    <source>
        <dbReference type="Proteomes" id="UP000693970"/>
    </source>
</evidence>
<name>A0A9K3PEM4_9STRA</name>
<proteinExistence type="predicted"/>
<feature type="compositionally biased region" description="Low complexity" evidence="1">
    <location>
        <begin position="74"/>
        <end position="91"/>
    </location>
</feature>
<feature type="region of interest" description="Disordered" evidence="1">
    <location>
        <begin position="280"/>
        <end position="353"/>
    </location>
</feature>
<feature type="compositionally biased region" description="Polar residues" evidence="1">
    <location>
        <begin position="332"/>
        <end position="341"/>
    </location>
</feature>
<evidence type="ECO:0000313" key="2">
    <source>
        <dbReference type="EMBL" id="KAG7344742.1"/>
    </source>
</evidence>
<comment type="caution">
    <text evidence="2">The sequence shown here is derived from an EMBL/GenBank/DDBJ whole genome shotgun (WGS) entry which is preliminary data.</text>
</comment>
<feature type="region of interest" description="Disordered" evidence="1">
    <location>
        <begin position="1"/>
        <end position="23"/>
    </location>
</feature>
<accession>A0A9K3PEM4</accession>
<dbReference type="Proteomes" id="UP000693970">
    <property type="component" value="Unassembled WGS sequence"/>
</dbReference>
<feature type="region of interest" description="Disordered" evidence="1">
    <location>
        <begin position="56"/>
        <end position="91"/>
    </location>
</feature>
<reference evidence="2" key="1">
    <citation type="journal article" date="2021" name="Sci. Rep.">
        <title>Diploid genomic architecture of Nitzschia inconspicua, an elite biomass production diatom.</title>
        <authorList>
            <person name="Oliver A."/>
            <person name="Podell S."/>
            <person name="Pinowska A."/>
            <person name="Traller J.C."/>
            <person name="Smith S.R."/>
            <person name="McClure R."/>
            <person name="Beliaev A."/>
            <person name="Bohutskyi P."/>
            <person name="Hill E.A."/>
            <person name="Rabines A."/>
            <person name="Zheng H."/>
            <person name="Allen L.Z."/>
            <person name="Kuo A."/>
            <person name="Grigoriev I.V."/>
            <person name="Allen A.E."/>
            <person name="Hazlebeck D."/>
            <person name="Allen E.E."/>
        </authorList>
    </citation>
    <scope>NUCLEOTIDE SEQUENCE</scope>
    <source>
        <strain evidence="2">Hildebrandi</strain>
    </source>
</reference>
<feature type="compositionally biased region" description="Acidic residues" evidence="1">
    <location>
        <begin position="403"/>
        <end position="432"/>
    </location>
</feature>
<dbReference type="PANTHER" id="PTHR14659">
    <property type="entry name" value="ALPHA- AND GAMMA-ADAPTIN-BINDING PROTEIN P34"/>
    <property type="match status" value="1"/>
</dbReference>